<accession>A0A1X7CNA7</accession>
<feature type="region of interest" description="Disordered" evidence="1">
    <location>
        <begin position="190"/>
        <end position="222"/>
    </location>
</feature>
<evidence type="ECO:0000256" key="1">
    <source>
        <dbReference type="SAM" id="MobiDB-lite"/>
    </source>
</evidence>
<feature type="transmembrane region" description="Helical" evidence="2">
    <location>
        <begin position="139"/>
        <end position="160"/>
    </location>
</feature>
<feature type="compositionally biased region" description="Basic and acidic residues" evidence="1">
    <location>
        <begin position="193"/>
        <end position="204"/>
    </location>
</feature>
<evidence type="ECO:0000313" key="4">
    <source>
        <dbReference type="Proteomes" id="UP000192929"/>
    </source>
</evidence>
<feature type="transmembrane region" description="Helical" evidence="2">
    <location>
        <begin position="6"/>
        <end position="27"/>
    </location>
</feature>
<feature type="region of interest" description="Disordered" evidence="1">
    <location>
        <begin position="265"/>
        <end position="316"/>
    </location>
</feature>
<evidence type="ECO:0000313" key="3">
    <source>
        <dbReference type="EMBL" id="SME99356.1"/>
    </source>
</evidence>
<keyword evidence="2" id="KW-0812">Transmembrane</keyword>
<dbReference type="EMBL" id="FXAC01000004">
    <property type="protein sequence ID" value="SME99356.1"/>
    <property type="molecule type" value="Genomic_DNA"/>
</dbReference>
<reference evidence="4" key="1">
    <citation type="submission" date="2017-04" db="EMBL/GenBank/DDBJ databases">
        <authorList>
            <person name="Varghese N."/>
            <person name="Submissions S."/>
        </authorList>
    </citation>
    <scope>NUCLEOTIDE SEQUENCE [LARGE SCALE GENOMIC DNA]</scope>
    <source>
        <strain evidence="4">NIO-1021</strain>
    </source>
</reference>
<feature type="transmembrane region" description="Helical" evidence="2">
    <location>
        <begin position="113"/>
        <end position="133"/>
    </location>
</feature>
<feature type="compositionally biased region" description="Basic and acidic residues" evidence="1">
    <location>
        <begin position="271"/>
        <end position="285"/>
    </location>
</feature>
<name>A0A1X7CNA7_9MICC</name>
<sequence length="316" mass="33803">MSYAETVGLSWVSSSAVLAIIIVLCVVRFAPRVARRTNAPVRAQVEAPDLQTGAVIHRQEHVGAESTTVHTVASSHVHERETKAMETTAPAPGATTVQRGSLAGLRIKWDRTIIFLTGVLLLLAAVVSALAAPLTAVSWAVPVVLFLLGAGCVAGLRYLAVTDREQRAAARPVTADVAPVQYAIFDNEDEDRQEAAQHDRELHASLDLPVDGEQPATGTAERPAEPVYTVAELRAEALKVARSAAPAASSATTWQPVPVPKPLYTQAPVVERSEPEPLRVPERPAARSTSLKEAMRAGEQEPAALNLDDVLKRRRA</sequence>
<keyword evidence="2" id="KW-0472">Membrane</keyword>
<keyword evidence="4" id="KW-1185">Reference proteome</keyword>
<proteinExistence type="predicted"/>
<organism evidence="3 4">
    <name type="scientific">Kocuria marina subsp. indica</name>
    <dbReference type="NCBI Taxonomy" id="1049583"/>
    <lineage>
        <taxon>Bacteria</taxon>
        <taxon>Bacillati</taxon>
        <taxon>Actinomycetota</taxon>
        <taxon>Actinomycetes</taxon>
        <taxon>Micrococcales</taxon>
        <taxon>Micrococcaceae</taxon>
        <taxon>Kocuria</taxon>
    </lineage>
</organism>
<evidence type="ECO:0000256" key="2">
    <source>
        <dbReference type="SAM" id="Phobius"/>
    </source>
</evidence>
<dbReference type="Proteomes" id="UP000192929">
    <property type="component" value="Unassembled WGS sequence"/>
</dbReference>
<dbReference type="AlphaFoldDB" id="A0A1X7CNA7"/>
<gene>
    <name evidence="3" type="ORF">SAMN06296028_104116</name>
</gene>
<keyword evidence="2" id="KW-1133">Transmembrane helix</keyword>
<protein>
    <submittedName>
        <fullName evidence="3">Uncharacterized protein</fullName>
    </submittedName>
</protein>